<dbReference type="Pfam" id="PF07727">
    <property type="entry name" value="RVT_2"/>
    <property type="match status" value="1"/>
</dbReference>
<proteinExistence type="predicted"/>
<dbReference type="InterPro" id="IPR013103">
    <property type="entry name" value="RVT_2"/>
</dbReference>
<dbReference type="AlphaFoldDB" id="A5AWG2"/>
<evidence type="ECO:0000256" key="1">
    <source>
        <dbReference type="SAM" id="MobiDB-lite"/>
    </source>
</evidence>
<organism evidence="3">
    <name type="scientific">Vitis vinifera</name>
    <name type="common">Grape</name>
    <dbReference type="NCBI Taxonomy" id="29760"/>
    <lineage>
        <taxon>Eukaryota</taxon>
        <taxon>Viridiplantae</taxon>
        <taxon>Streptophyta</taxon>
        <taxon>Embryophyta</taxon>
        <taxon>Tracheophyta</taxon>
        <taxon>Spermatophyta</taxon>
        <taxon>Magnoliopsida</taxon>
        <taxon>eudicotyledons</taxon>
        <taxon>Gunneridae</taxon>
        <taxon>Pentapetalae</taxon>
        <taxon>rosids</taxon>
        <taxon>Vitales</taxon>
        <taxon>Vitaceae</taxon>
        <taxon>Viteae</taxon>
        <taxon>Vitis</taxon>
    </lineage>
</organism>
<evidence type="ECO:0000259" key="2">
    <source>
        <dbReference type="Pfam" id="PF07727"/>
    </source>
</evidence>
<name>A5AWG2_VITVI</name>
<protein>
    <recommendedName>
        <fullName evidence="2">Reverse transcriptase Ty1/copia-type domain-containing protein</fullName>
    </recommendedName>
</protein>
<feature type="domain" description="Reverse transcriptase Ty1/copia-type" evidence="2">
    <location>
        <begin position="2"/>
        <end position="83"/>
    </location>
</feature>
<gene>
    <name evidence="3" type="ORF">VITISV_017765</name>
</gene>
<reference evidence="3" key="1">
    <citation type="journal article" date="2007" name="PLoS ONE">
        <title>The first genome sequence of an elite grapevine cultivar (Pinot noir Vitis vinifera L.): coping with a highly heterozygous genome.</title>
        <authorList>
            <person name="Velasco R."/>
            <person name="Zharkikh A."/>
            <person name="Troggio M."/>
            <person name="Cartwright D.A."/>
            <person name="Cestaro A."/>
            <person name="Pruss D."/>
            <person name="Pindo M."/>
            <person name="FitzGerald L.M."/>
            <person name="Vezzulli S."/>
            <person name="Reid J."/>
            <person name="Malacarne G."/>
            <person name="Iliev D."/>
            <person name="Coppola G."/>
            <person name="Wardell B."/>
            <person name="Micheletti D."/>
            <person name="Macalma T."/>
            <person name="Facci M."/>
            <person name="Mitchell J.T."/>
            <person name="Perazzolli M."/>
            <person name="Eldredge G."/>
            <person name="Gatto P."/>
            <person name="Oyzerski R."/>
            <person name="Moretto M."/>
            <person name="Gutin N."/>
            <person name="Stefanini M."/>
            <person name="Chen Y."/>
            <person name="Segala C."/>
            <person name="Davenport C."/>
            <person name="Dematte L."/>
            <person name="Mraz A."/>
            <person name="Battilana J."/>
            <person name="Stormo K."/>
            <person name="Costa F."/>
            <person name="Tao Q."/>
            <person name="Si-Ammour A."/>
            <person name="Harkins T."/>
            <person name="Lackey A."/>
            <person name="Perbost C."/>
            <person name="Taillon B."/>
            <person name="Stella A."/>
            <person name="Solovyev V."/>
            <person name="Fawcett J.A."/>
            <person name="Sterck L."/>
            <person name="Vandepoele K."/>
            <person name="Grando S.M."/>
            <person name="Toppo S."/>
            <person name="Moser C."/>
            <person name="Lanchbury J."/>
            <person name="Bogden R."/>
            <person name="Skolnick M."/>
            <person name="Sgaramella V."/>
            <person name="Bhatnagar S.K."/>
            <person name="Fontana P."/>
            <person name="Gutin A."/>
            <person name="Van de Peer Y."/>
            <person name="Salamini F."/>
            <person name="Viola R."/>
        </authorList>
    </citation>
    <scope>NUCLEOTIDE SEQUENCE</scope>
</reference>
<dbReference type="PANTHER" id="PTHR11439:SF483">
    <property type="entry name" value="PEPTIDE SYNTHASE GLIP-LIKE, PUTATIVE (AFU_ORTHOLOGUE AFUA_3G12920)-RELATED"/>
    <property type="match status" value="1"/>
</dbReference>
<accession>A5AWG2</accession>
<sequence>MLLVQIYVDDIIFGATNDSLCEEFSKCMHSEFEMSMMGELNFFLGLQIKQLKEGTFINQEKYIRDLLKRFNMEKAKTMKTPMSSPIKLDKDEKGKSIDSTMYKDMIGSLLYLTTSRPDIMYSVCLCARFQSCPKESHLSVVKRILRYLKMTMDIGLWYPKSNNFELIGFSEADFAVRAFYSRVTYRLGGPIISTVRGFEIQLDLERICIILDIPSVGLRVYESKAWPTVSSFELKETIQRMCGLADAQGMDEPFDRDQSIFKDVGVDLSRETDFEGPSIYDSYDEQYLGQIKFEKAPDGSWVHPRIKEKVEIREMESRLDPQRGFKQRKLEIDIPPLQSEGVQFEATFLKSMMSEPTYTAGPFSQSSFTESPHTKASPHQAPHTPNHVPWMDLSAHISSLGTRMEELTIVSDTQFYSMENRMDQYQTGFTSQFEYLQQIFERMDQQ</sequence>
<feature type="region of interest" description="Disordered" evidence="1">
    <location>
        <begin position="360"/>
        <end position="386"/>
    </location>
</feature>
<dbReference type="PANTHER" id="PTHR11439">
    <property type="entry name" value="GAG-POL-RELATED RETROTRANSPOSON"/>
    <property type="match status" value="1"/>
</dbReference>
<feature type="compositionally biased region" description="Polar residues" evidence="1">
    <location>
        <begin position="360"/>
        <end position="371"/>
    </location>
</feature>
<dbReference type="EMBL" id="AM438120">
    <property type="protein sequence ID" value="CAN67228.1"/>
    <property type="molecule type" value="Genomic_DNA"/>
</dbReference>
<evidence type="ECO:0000313" key="3">
    <source>
        <dbReference type="EMBL" id="CAN67228.1"/>
    </source>
</evidence>